<evidence type="ECO:0000256" key="1">
    <source>
        <dbReference type="SAM" id="Phobius"/>
    </source>
</evidence>
<evidence type="ECO:0000313" key="2">
    <source>
        <dbReference type="EMBL" id="KKE81036.1"/>
    </source>
</evidence>
<protein>
    <submittedName>
        <fullName evidence="2">Uncharacterized protein</fullName>
    </submittedName>
</protein>
<dbReference type="PATRIC" id="fig|1129367.4.peg.5061"/>
<reference evidence="2 3" key="1">
    <citation type="journal article" date="2015" name="BMC Genomics">
        <title>Genome mining reveals unlocked bioactive potential of marine Gram-negative bacteria.</title>
        <authorList>
            <person name="Machado H."/>
            <person name="Sonnenschein E.C."/>
            <person name="Melchiorsen J."/>
            <person name="Gram L."/>
        </authorList>
    </citation>
    <scope>NUCLEOTIDE SEQUENCE [LARGE SCALE GENOMIC DNA]</scope>
    <source>
        <strain evidence="2 3">S4054</strain>
    </source>
</reference>
<keyword evidence="1" id="KW-0812">Transmembrane</keyword>
<comment type="caution">
    <text evidence="2">The sequence shown here is derived from an EMBL/GenBank/DDBJ whole genome shotgun (WGS) entry which is preliminary data.</text>
</comment>
<keyword evidence="1" id="KW-1133">Transmembrane helix</keyword>
<gene>
    <name evidence="2" type="ORF">N479_03255</name>
</gene>
<organism evidence="2 3">
    <name type="scientific">Pseudoalteromonas luteoviolacea S4054</name>
    <dbReference type="NCBI Taxonomy" id="1129367"/>
    <lineage>
        <taxon>Bacteria</taxon>
        <taxon>Pseudomonadati</taxon>
        <taxon>Pseudomonadota</taxon>
        <taxon>Gammaproteobacteria</taxon>
        <taxon>Alteromonadales</taxon>
        <taxon>Pseudoalteromonadaceae</taxon>
        <taxon>Pseudoalteromonas</taxon>
    </lineage>
</organism>
<dbReference type="Proteomes" id="UP000033434">
    <property type="component" value="Unassembled WGS sequence"/>
</dbReference>
<dbReference type="AlphaFoldDB" id="A0A0F6A5B2"/>
<feature type="transmembrane region" description="Helical" evidence="1">
    <location>
        <begin position="6"/>
        <end position="23"/>
    </location>
</feature>
<sequence length="50" mass="5828">MIKPKAIIVYLLNFIFSLLTLGVKCKMLIQFLDKHFALIETNMRVLVSIF</sequence>
<name>A0A0F6A5B2_9GAMM</name>
<accession>A0A0F6A5B2</accession>
<proteinExistence type="predicted"/>
<evidence type="ECO:0000313" key="3">
    <source>
        <dbReference type="Proteomes" id="UP000033434"/>
    </source>
</evidence>
<keyword evidence="1" id="KW-0472">Membrane</keyword>
<dbReference type="EMBL" id="AUXW01000198">
    <property type="protein sequence ID" value="KKE81036.1"/>
    <property type="molecule type" value="Genomic_DNA"/>
</dbReference>